<evidence type="ECO:0000256" key="4">
    <source>
        <dbReference type="ARBA" id="ARBA00023163"/>
    </source>
</evidence>
<name>A0ABQ3XY60_9ACTN</name>
<keyword evidence="8" id="KW-1185">Reference proteome</keyword>
<keyword evidence="2" id="KW-0805">Transcription regulation</keyword>
<feature type="domain" description="HTH tetR-type" evidence="6">
    <location>
        <begin position="10"/>
        <end position="70"/>
    </location>
</feature>
<organism evidence="7 8">
    <name type="scientific">Paractinoplanes deccanensis</name>
    <dbReference type="NCBI Taxonomy" id="113561"/>
    <lineage>
        <taxon>Bacteria</taxon>
        <taxon>Bacillati</taxon>
        <taxon>Actinomycetota</taxon>
        <taxon>Actinomycetes</taxon>
        <taxon>Micromonosporales</taxon>
        <taxon>Micromonosporaceae</taxon>
        <taxon>Paractinoplanes</taxon>
    </lineage>
</organism>
<feature type="DNA-binding region" description="H-T-H motif" evidence="5">
    <location>
        <begin position="33"/>
        <end position="52"/>
    </location>
</feature>
<dbReference type="RefSeq" id="WP_203760619.1">
    <property type="nucleotide sequence ID" value="NZ_BAAABO010000006.1"/>
</dbReference>
<dbReference type="PROSITE" id="PS50977">
    <property type="entry name" value="HTH_TETR_2"/>
    <property type="match status" value="1"/>
</dbReference>
<dbReference type="Pfam" id="PF02909">
    <property type="entry name" value="TetR_C_1"/>
    <property type="match status" value="1"/>
</dbReference>
<dbReference type="Proteomes" id="UP000609879">
    <property type="component" value="Unassembled WGS sequence"/>
</dbReference>
<sequence>MPPRARPRPGLTPELIVEAGRRLIERDGLDALTMRAVAAELDTAATSLYRHIADRDALLLAILESIAAGLPVDVPGATPKERLLTRFAAAHDYMAGSSWVLQVLIQGELVAENAFPFSDACLADLLDAGLGPHQAARAFRSCWHLMIGEILDAHPRLAPRQPTQRSIAVSRIDPGKLPALAATAGAMREANTRDAFVAAMGILVTGLITQG</sequence>
<dbReference type="PANTHER" id="PTHR30055">
    <property type="entry name" value="HTH-TYPE TRANSCRIPTIONAL REGULATOR RUTR"/>
    <property type="match status" value="1"/>
</dbReference>
<dbReference type="InterPro" id="IPR001647">
    <property type="entry name" value="HTH_TetR"/>
</dbReference>
<dbReference type="InterPro" id="IPR036271">
    <property type="entry name" value="Tet_transcr_reg_TetR-rel_C_sf"/>
</dbReference>
<dbReference type="EMBL" id="BOMI01000021">
    <property type="protein sequence ID" value="GID72678.1"/>
    <property type="molecule type" value="Genomic_DNA"/>
</dbReference>
<keyword evidence="4" id="KW-0804">Transcription</keyword>
<evidence type="ECO:0000259" key="6">
    <source>
        <dbReference type="PROSITE" id="PS50977"/>
    </source>
</evidence>
<proteinExistence type="predicted"/>
<dbReference type="Gene3D" id="1.10.357.10">
    <property type="entry name" value="Tetracycline Repressor, domain 2"/>
    <property type="match status" value="1"/>
</dbReference>
<protein>
    <recommendedName>
        <fullName evidence="6">HTH tetR-type domain-containing protein</fullName>
    </recommendedName>
</protein>
<dbReference type="PANTHER" id="PTHR30055:SF151">
    <property type="entry name" value="TRANSCRIPTIONAL REGULATORY PROTEIN"/>
    <property type="match status" value="1"/>
</dbReference>
<dbReference type="InterPro" id="IPR003012">
    <property type="entry name" value="Tet_transcr_reg_TetR"/>
</dbReference>
<dbReference type="PRINTS" id="PR00400">
    <property type="entry name" value="TETREPRESSOR"/>
</dbReference>
<dbReference type="InterPro" id="IPR009057">
    <property type="entry name" value="Homeodomain-like_sf"/>
</dbReference>
<evidence type="ECO:0000256" key="1">
    <source>
        <dbReference type="ARBA" id="ARBA00022491"/>
    </source>
</evidence>
<dbReference type="InterPro" id="IPR004111">
    <property type="entry name" value="Repressor_TetR_C"/>
</dbReference>
<reference evidence="7 8" key="1">
    <citation type="submission" date="2021-01" db="EMBL/GenBank/DDBJ databases">
        <title>Whole genome shotgun sequence of Actinoplanes deccanensis NBRC 13994.</title>
        <authorList>
            <person name="Komaki H."/>
            <person name="Tamura T."/>
        </authorList>
    </citation>
    <scope>NUCLEOTIDE SEQUENCE [LARGE SCALE GENOMIC DNA]</scope>
    <source>
        <strain evidence="7 8">NBRC 13994</strain>
    </source>
</reference>
<evidence type="ECO:0000256" key="2">
    <source>
        <dbReference type="ARBA" id="ARBA00023015"/>
    </source>
</evidence>
<dbReference type="SUPFAM" id="SSF46689">
    <property type="entry name" value="Homeodomain-like"/>
    <property type="match status" value="1"/>
</dbReference>
<comment type="caution">
    <text evidence="7">The sequence shown here is derived from an EMBL/GenBank/DDBJ whole genome shotgun (WGS) entry which is preliminary data.</text>
</comment>
<dbReference type="InterPro" id="IPR050109">
    <property type="entry name" value="HTH-type_TetR-like_transc_reg"/>
</dbReference>
<keyword evidence="3 5" id="KW-0238">DNA-binding</keyword>
<evidence type="ECO:0000256" key="3">
    <source>
        <dbReference type="ARBA" id="ARBA00023125"/>
    </source>
</evidence>
<dbReference type="Pfam" id="PF00440">
    <property type="entry name" value="TetR_N"/>
    <property type="match status" value="1"/>
</dbReference>
<accession>A0ABQ3XY60</accession>
<gene>
    <name evidence="7" type="ORF">Ade02nite_13190</name>
</gene>
<dbReference type="SUPFAM" id="SSF48498">
    <property type="entry name" value="Tetracyclin repressor-like, C-terminal domain"/>
    <property type="match status" value="1"/>
</dbReference>
<evidence type="ECO:0000256" key="5">
    <source>
        <dbReference type="PROSITE-ProRule" id="PRU00335"/>
    </source>
</evidence>
<evidence type="ECO:0000313" key="7">
    <source>
        <dbReference type="EMBL" id="GID72678.1"/>
    </source>
</evidence>
<evidence type="ECO:0000313" key="8">
    <source>
        <dbReference type="Proteomes" id="UP000609879"/>
    </source>
</evidence>
<keyword evidence="1" id="KW-0678">Repressor</keyword>